<dbReference type="EMBL" id="CP013659">
    <property type="protein sequence ID" value="ALS74710.1"/>
    <property type="molecule type" value="Genomic_DNA"/>
</dbReference>
<dbReference type="GO" id="GO:0005886">
    <property type="term" value="C:plasma membrane"/>
    <property type="evidence" value="ECO:0007669"/>
    <property type="project" value="UniProtKB-SubCell"/>
</dbReference>
<keyword evidence="11" id="KW-1185">Reference proteome</keyword>
<evidence type="ECO:0000313" key="11">
    <source>
        <dbReference type="Proteomes" id="UP000067683"/>
    </source>
</evidence>
<evidence type="ECO:0000256" key="8">
    <source>
        <dbReference type="PIRNR" id="PIRNR005353"/>
    </source>
</evidence>
<evidence type="ECO:0000256" key="3">
    <source>
        <dbReference type="ARBA" id="ARBA00022448"/>
    </source>
</evidence>
<dbReference type="PANTHER" id="PTHR43337:SF11">
    <property type="entry name" value="GUANINE_HYPOXANTHINE PERMEASE PBUG"/>
    <property type="match status" value="1"/>
</dbReference>
<evidence type="ECO:0000313" key="10">
    <source>
        <dbReference type="EMBL" id="ALS74710.1"/>
    </source>
</evidence>
<feature type="transmembrane region" description="Helical" evidence="9">
    <location>
        <begin position="331"/>
        <end position="352"/>
    </location>
</feature>
<sequence length="445" mass="46938">MKKYFQFEELGTNYRQEFIGGLTTFLAMAYILVVNPLTLTMDSIPDLDPALRMDYGAVFMATALAAAIGSLLMGIVAKYPLALAPGMGLNAFFSYTVVLTYGVPWQTALTGVLVSGLIFILLTLSGIRETIINAIPAQLKYAVGAGIGLYITFIGLQNAGIVVGNPDTLVGLGDLTTGSALLAIFGLFITVIMMVRGVKGGIFFGILIAAVVGMIFQVVSLPTAIIDLNVPSLAPTFGVALEPIFNDPGSLMTIQFLVIVLTFLFVDFFDTAGTLVAVANQAGLMKDNKLPRAGKALLADSIATVSGAIFGTSTTTSYIESTAGVAAGARSGFASVVTGILFLVAILFYPLLSVITSAVTAPALIIVGVLMVSALGQIEWGKFEIAVPAFLTMIAMPLGYSIATGIAIGFIFYPITMMVAGRRKEIHPIMYGLFVIFVLYFIFLA</sequence>
<feature type="transmembrane region" description="Helical" evidence="9">
    <location>
        <begin position="108"/>
        <end position="127"/>
    </location>
</feature>
<dbReference type="AlphaFoldDB" id="A0A0U2Q7J0"/>
<evidence type="ECO:0000256" key="1">
    <source>
        <dbReference type="ARBA" id="ARBA00004651"/>
    </source>
</evidence>
<evidence type="ECO:0000256" key="6">
    <source>
        <dbReference type="ARBA" id="ARBA00022989"/>
    </source>
</evidence>
<dbReference type="STRING" id="200991.AUC31_05500"/>
<protein>
    <submittedName>
        <fullName evidence="10">Guanine permease</fullName>
    </submittedName>
</protein>
<evidence type="ECO:0000256" key="4">
    <source>
        <dbReference type="ARBA" id="ARBA00022475"/>
    </source>
</evidence>
<dbReference type="InterPro" id="IPR026033">
    <property type="entry name" value="Azg-like_bact_archaea"/>
</dbReference>
<reference evidence="10" key="1">
    <citation type="submission" date="2016-01" db="EMBL/GenBank/DDBJ databases">
        <title>Complete genome of Planococcus rifietoensis type strain M8.</title>
        <authorList>
            <person name="See-Too W.S."/>
        </authorList>
    </citation>
    <scope>NUCLEOTIDE SEQUENCE [LARGE SCALE GENOMIC DNA]</scope>
    <source>
        <strain evidence="10">M8</strain>
    </source>
</reference>
<feature type="transmembrane region" description="Helical" evidence="9">
    <location>
        <begin position="359"/>
        <end position="378"/>
    </location>
</feature>
<evidence type="ECO:0000256" key="7">
    <source>
        <dbReference type="ARBA" id="ARBA00023136"/>
    </source>
</evidence>
<feature type="transmembrane region" description="Helical" evidence="9">
    <location>
        <begin position="202"/>
        <end position="226"/>
    </location>
</feature>
<dbReference type="InterPro" id="IPR045018">
    <property type="entry name" value="Azg-like"/>
</dbReference>
<keyword evidence="4 8" id="KW-1003">Cell membrane</keyword>
<proteinExistence type="inferred from homology"/>
<name>A0A0U2Q7J0_9BACL</name>
<accession>A0A0U2Q7J0</accession>
<dbReference type="GO" id="GO:0005345">
    <property type="term" value="F:purine nucleobase transmembrane transporter activity"/>
    <property type="evidence" value="ECO:0007669"/>
    <property type="project" value="TreeGrafter"/>
</dbReference>
<dbReference type="PIRSF" id="PIRSF005353">
    <property type="entry name" value="PbuG"/>
    <property type="match status" value="1"/>
</dbReference>
<evidence type="ECO:0000256" key="9">
    <source>
        <dbReference type="SAM" id="Phobius"/>
    </source>
</evidence>
<organism evidence="10 11">
    <name type="scientific">Planococcus rifietoensis</name>
    <dbReference type="NCBI Taxonomy" id="200991"/>
    <lineage>
        <taxon>Bacteria</taxon>
        <taxon>Bacillati</taxon>
        <taxon>Bacillota</taxon>
        <taxon>Bacilli</taxon>
        <taxon>Bacillales</taxon>
        <taxon>Caryophanaceae</taxon>
        <taxon>Planococcus</taxon>
    </lineage>
</organism>
<dbReference type="OrthoDB" id="9808458at2"/>
<dbReference type="Proteomes" id="UP000067683">
    <property type="component" value="Chromosome"/>
</dbReference>
<feature type="transmembrane region" description="Helical" evidence="9">
    <location>
        <begin position="57"/>
        <end position="76"/>
    </location>
</feature>
<dbReference type="InterPro" id="IPR006043">
    <property type="entry name" value="NCS2"/>
</dbReference>
<feature type="transmembrane region" description="Helical" evidence="9">
    <location>
        <begin position="425"/>
        <end position="443"/>
    </location>
</feature>
<gene>
    <name evidence="10" type="ORF">AUC31_05500</name>
</gene>
<dbReference type="KEGG" id="prt:AUC31_05500"/>
<evidence type="ECO:0000256" key="2">
    <source>
        <dbReference type="ARBA" id="ARBA00005697"/>
    </source>
</evidence>
<keyword evidence="6 8" id="KW-1133">Transmembrane helix</keyword>
<feature type="transmembrane region" description="Helical" evidence="9">
    <location>
        <begin position="139"/>
        <end position="163"/>
    </location>
</feature>
<dbReference type="RefSeq" id="WP_058381417.1">
    <property type="nucleotide sequence ID" value="NZ_CP013659.2"/>
</dbReference>
<feature type="transmembrane region" description="Helical" evidence="9">
    <location>
        <begin position="390"/>
        <end position="413"/>
    </location>
</feature>
<feature type="transmembrane region" description="Helical" evidence="9">
    <location>
        <begin position="297"/>
        <end position="319"/>
    </location>
</feature>
<feature type="transmembrane region" description="Helical" evidence="9">
    <location>
        <begin position="18"/>
        <end position="37"/>
    </location>
</feature>
<feature type="transmembrane region" description="Helical" evidence="9">
    <location>
        <begin position="83"/>
        <end position="102"/>
    </location>
</feature>
<dbReference type="Pfam" id="PF00860">
    <property type="entry name" value="Xan_ur_permease"/>
    <property type="match status" value="1"/>
</dbReference>
<keyword evidence="5 8" id="KW-0812">Transmembrane</keyword>
<feature type="transmembrane region" description="Helical" evidence="9">
    <location>
        <begin position="254"/>
        <end position="276"/>
    </location>
</feature>
<comment type="subcellular location">
    <subcellularLocation>
        <location evidence="1 8">Cell membrane</location>
        <topology evidence="1 8">Multi-pass membrane protein</topology>
    </subcellularLocation>
</comment>
<keyword evidence="7 8" id="KW-0472">Membrane</keyword>
<feature type="transmembrane region" description="Helical" evidence="9">
    <location>
        <begin position="175"/>
        <end position="195"/>
    </location>
</feature>
<keyword evidence="3 8" id="KW-0813">Transport</keyword>
<evidence type="ECO:0000256" key="5">
    <source>
        <dbReference type="ARBA" id="ARBA00022692"/>
    </source>
</evidence>
<comment type="similarity">
    <text evidence="2 8">Belongs to the nucleobase:cation symporter-2 (NCS2) (TC 2.A.40) family. Azg-like subfamily.</text>
</comment>
<dbReference type="PANTHER" id="PTHR43337">
    <property type="entry name" value="XANTHINE/URACIL PERMEASE C887.17-RELATED"/>
    <property type="match status" value="1"/>
</dbReference>